<name>A0AAW1RVP7_9CHLO</name>
<organism evidence="5 6">
    <name type="scientific">Apatococcus lobatus</name>
    <dbReference type="NCBI Taxonomy" id="904363"/>
    <lineage>
        <taxon>Eukaryota</taxon>
        <taxon>Viridiplantae</taxon>
        <taxon>Chlorophyta</taxon>
        <taxon>core chlorophytes</taxon>
        <taxon>Trebouxiophyceae</taxon>
        <taxon>Chlorellales</taxon>
        <taxon>Chlorellaceae</taxon>
        <taxon>Apatococcus</taxon>
    </lineage>
</organism>
<sequence length="528" mass="58151">MTLHVHLLQTDILDHKESQAKAAERRCAALEDEVITLKEELHEATERATKLFEETSEQALQIEAAQEFKAQLQQLQDTIKKQDAVVLAQKGEIQSLSDELQTVQTEVKSSHTRIADLTLKTQGGKTLLMLGGEGKGSQGERELAALNLDTLGWQSANMARAAEGVAGHSATPIQRNKILVYGGTRAAGLTHEVVLLYTDTLKWVSLNPRGSIKPCVRQYHAATCLLDKVFVFGGQSQEGHLLNDLWQWDLEALQWVQIMYIHTIGGANTAPPSPRRGASLVVSEDGRKLWIFGGNSGHGSLNDLYSFDIESCMWCQVSVVGVVPEARELHAAAMVGRYLVVSKGIMDTGQNNGRTLVDTLALDTSSPSWETLDDGHWASSFALTKPRAAISAFCGNRLYSIRHNRNERVDELQILEFTLPEDIERMQSERKRLNVASESLAISGEAACTSSSITITWSPPTKNADRISNFKVMVATTYGVVKTVYIGPKQQCLVASLKPSQEYVFSVKALYDDGSFLWSESQSFSTRA</sequence>
<proteinExistence type="predicted"/>
<dbReference type="Gene3D" id="2.60.40.10">
    <property type="entry name" value="Immunoglobulins"/>
    <property type="match status" value="1"/>
</dbReference>
<evidence type="ECO:0000256" key="2">
    <source>
        <dbReference type="ARBA" id="ARBA00022737"/>
    </source>
</evidence>
<feature type="domain" description="Fibronectin type-III" evidence="4">
    <location>
        <begin position="436"/>
        <end position="528"/>
    </location>
</feature>
<keyword evidence="3" id="KW-0175">Coiled coil</keyword>
<dbReference type="InterPro" id="IPR036116">
    <property type="entry name" value="FN3_sf"/>
</dbReference>
<evidence type="ECO:0000313" key="5">
    <source>
        <dbReference type="EMBL" id="KAK9837697.1"/>
    </source>
</evidence>
<dbReference type="PROSITE" id="PS50853">
    <property type="entry name" value="FN3"/>
    <property type="match status" value="1"/>
</dbReference>
<dbReference type="SUPFAM" id="SSF49265">
    <property type="entry name" value="Fibronectin type III"/>
    <property type="match status" value="1"/>
</dbReference>
<dbReference type="PANTHER" id="PTHR46093">
    <property type="entry name" value="ACYL-COA-BINDING DOMAIN-CONTAINING PROTEIN 5"/>
    <property type="match status" value="1"/>
</dbReference>
<evidence type="ECO:0000259" key="4">
    <source>
        <dbReference type="PROSITE" id="PS50853"/>
    </source>
</evidence>
<dbReference type="AlphaFoldDB" id="A0AAW1RVP7"/>
<keyword evidence="1" id="KW-0880">Kelch repeat</keyword>
<dbReference type="InterPro" id="IPR013783">
    <property type="entry name" value="Ig-like_fold"/>
</dbReference>
<dbReference type="Pfam" id="PF00041">
    <property type="entry name" value="fn3"/>
    <property type="match status" value="1"/>
</dbReference>
<gene>
    <name evidence="5" type="ORF">WJX74_003317</name>
</gene>
<dbReference type="SUPFAM" id="SSF117281">
    <property type="entry name" value="Kelch motif"/>
    <property type="match status" value="1"/>
</dbReference>
<reference evidence="5 6" key="1">
    <citation type="journal article" date="2024" name="Nat. Commun.">
        <title>Phylogenomics reveals the evolutionary origins of lichenization in chlorophyte algae.</title>
        <authorList>
            <person name="Puginier C."/>
            <person name="Libourel C."/>
            <person name="Otte J."/>
            <person name="Skaloud P."/>
            <person name="Haon M."/>
            <person name="Grisel S."/>
            <person name="Petersen M."/>
            <person name="Berrin J.G."/>
            <person name="Delaux P.M."/>
            <person name="Dal Grande F."/>
            <person name="Keller J."/>
        </authorList>
    </citation>
    <scope>NUCLEOTIDE SEQUENCE [LARGE SCALE GENOMIC DNA]</scope>
    <source>
        <strain evidence="5 6">SAG 2145</strain>
    </source>
</reference>
<dbReference type="Pfam" id="PF24681">
    <property type="entry name" value="Kelch_KLHDC2_KLHL20_DRC7"/>
    <property type="match status" value="2"/>
</dbReference>
<protein>
    <recommendedName>
        <fullName evidence="4">Fibronectin type-III domain-containing protein</fullName>
    </recommendedName>
</protein>
<dbReference type="Gene3D" id="2.120.10.80">
    <property type="entry name" value="Kelch-type beta propeller"/>
    <property type="match status" value="1"/>
</dbReference>
<dbReference type="EMBL" id="JALJOS010000006">
    <property type="protein sequence ID" value="KAK9837697.1"/>
    <property type="molecule type" value="Genomic_DNA"/>
</dbReference>
<dbReference type="Proteomes" id="UP001438707">
    <property type="component" value="Unassembled WGS sequence"/>
</dbReference>
<evidence type="ECO:0000256" key="1">
    <source>
        <dbReference type="ARBA" id="ARBA00022441"/>
    </source>
</evidence>
<keyword evidence="2" id="KW-0677">Repeat</keyword>
<dbReference type="CDD" id="cd00063">
    <property type="entry name" value="FN3"/>
    <property type="match status" value="1"/>
</dbReference>
<feature type="coiled-coil region" evidence="3">
    <location>
        <begin position="13"/>
        <end position="85"/>
    </location>
</feature>
<evidence type="ECO:0000313" key="6">
    <source>
        <dbReference type="Proteomes" id="UP001438707"/>
    </source>
</evidence>
<evidence type="ECO:0000256" key="3">
    <source>
        <dbReference type="SAM" id="Coils"/>
    </source>
</evidence>
<keyword evidence="6" id="KW-1185">Reference proteome</keyword>
<dbReference type="PANTHER" id="PTHR46093:SF18">
    <property type="entry name" value="FIBRONECTIN TYPE-III DOMAIN-CONTAINING PROTEIN"/>
    <property type="match status" value="1"/>
</dbReference>
<dbReference type="SMART" id="SM00060">
    <property type="entry name" value="FN3"/>
    <property type="match status" value="1"/>
</dbReference>
<dbReference type="InterPro" id="IPR003961">
    <property type="entry name" value="FN3_dom"/>
</dbReference>
<dbReference type="InterPro" id="IPR015915">
    <property type="entry name" value="Kelch-typ_b-propeller"/>
</dbReference>
<accession>A0AAW1RVP7</accession>
<comment type="caution">
    <text evidence="5">The sequence shown here is derived from an EMBL/GenBank/DDBJ whole genome shotgun (WGS) entry which is preliminary data.</text>
</comment>